<dbReference type="EMBL" id="JBHSWH010000001">
    <property type="protein sequence ID" value="MFC6705795.1"/>
    <property type="molecule type" value="Genomic_DNA"/>
</dbReference>
<organism evidence="1 2">
    <name type="scientific">Flexivirga alba</name>
    <dbReference type="NCBI Taxonomy" id="702742"/>
    <lineage>
        <taxon>Bacteria</taxon>
        <taxon>Bacillati</taxon>
        <taxon>Actinomycetota</taxon>
        <taxon>Actinomycetes</taxon>
        <taxon>Micrococcales</taxon>
        <taxon>Dermacoccaceae</taxon>
        <taxon>Flexivirga</taxon>
    </lineage>
</organism>
<evidence type="ECO:0000313" key="2">
    <source>
        <dbReference type="Proteomes" id="UP001596298"/>
    </source>
</evidence>
<protein>
    <recommendedName>
        <fullName evidence="3">Carboxypeptidase regulatory-like domain-containing protein</fullName>
    </recommendedName>
</protein>
<evidence type="ECO:0000313" key="1">
    <source>
        <dbReference type="EMBL" id="MFC6705795.1"/>
    </source>
</evidence>
<sequence>MTTSAGLTTILDGSRVHHVDLLGPRPAGQVWQAVVLLQAFDELTGRTVQGRLAITTRTAGLTGGTSENGVGGLVGVPVRAFPDLAGTARSAELRVETPGYLPWTGTVTVPAQPGFPATFDGVRLGRIDLRRAPIRVEVHTFKLTAQGSTVAVGGADVRVTGVWRTFAALTQPATPPGLLAVPLGASQPWPVGTGIDSVSLVPVAEPTRVLAEPAAPGDRTVSVSRAGALAPGTSWASTWPTPTVADT</sequence>
<comment type="caution">
    <text evidence="1">The sequence shown here is derived from an EMBL/GenBank/DDBJ whole genome shotgun (WGS) entry which is preliminary data.</text>
</comment>
<dbReference type="Proteomes" id="UP001596298">
    <property type="component" value="Unassembled WGS sequence"/>
</dbReference>
<reference evidence="2" key="1">
    <citation type="journal article" date="2019" name="Int. J. Syst. Evol. Microbiol.">
        <title>The Global Catalogue of Microorganisms (GCM) 10K type strain sequencing project: providing services to taxonomists for standard genome sequencing and annotation.</title>
        <authorList>
            <consortium name="The Broad Institute Genomics Platform"/>
            <consortium name="The Broad Institute Genome Sequencing Center for Infectious Disease"/>
            <person name="Wu L."/>
            <person name="Ma J."/>
        </authorList>
    </citation>
    <scope>NUCLEOTIDE SEQUENCE [LARGE SCALE GENOMIC DNA]</scope>
    <source>
        <strain evidence="2">CCUG 58127</strain>
    </source>
</reference>
<proteinExistence type="predicted"/>
<accession>A0ABW2AGF6</accession>
<gene>
    <name evidence="1" type="ORF">ACFQDH_11075</name>
</gene>
<evidence type="ECO:0008006" key="3">
    <source>
        <dbReference type="Google" id="ProtNLM"/>
    </source>
</evidence>
<keyword evidence="2" id="KW-1185">Reference proteome</keyword>
<name>A0ABW2AGF6_9MICO</name>
<dbReference type="RefSeq" id="WP_382401253.1">
    <property type="nucleotide sequence ID" value="NZ_JBHSWH010000001.1"/>
</dbReference>